<sequence>MEHVPGDGIHVAGEQVVVNTGATVVANGWEPDNPIAEEGPVWGTEWPLEDLPEGQPPILEAPTANGYVTEDPPRRITTDELIAEFNAVVMRIMPQNAALAAQFELNVPDADRN</sequence>
<accession>A0ABD3G8E2</accession>
<name>A0ABD3G8E2_9MARC</name>
<protein>
    <submittedName>
        <fullName evidence="2">Uncharacterized protein</fullName>
    </submittedName>
</protein>
<evidence type="ECO:0000313" key="2">
    <source>
        <dbReference type="EMBL" id="KAL3675405.1"/>
    </source>
</evidence>
<evidence type="ECO:0000313" key="3">
    <source>
        <dbReference type="Proteomes" id="UP001633002"/>
    </source>
</evidence>
<dbReference type="EMBL" id="JBJQOH010000008">
    <property type="protein sequence ID" value="KAL3675405.1"/>
    <property type="molecule type" value="Genomic_DNA"/>
</dbReference>
<organism evidence="2 3">
    <name type="scientific">Riccia sorocarpa</name>
    <dbReference type="NCBI Taxonomy" id="122646"/>
    <lineage>
        <taxon>Eukaryota</taxon>
        <taxon>Viridiplantae</taxon>
        <taxon>Streptophyta</taxon>
        <taxon>Embryophyta</taxon>
        <taxon>Marchantiophyta</taxon>
        <taxon>Marchantiopsida</taxon>
        <taxon>Marchantiidae</taxon>
        <taxon>Marchantiales</taxon>
        <taxon>Ricciaceae</taxon>
        <taxon>Riccia</taxon>
    </lineage>
</organism>
<reference evidence="2 3" key="1">
    <citation type="submission" date="2024-09" db="EMBL/GenBank/DDBJ databases">
        <title>Chromosome-scale assembly of Riccia sorocarpa.</title>
        <authorList>
            <person name="Paukszto L."/>
        </authorList>
    </citation>
    <scope>NUCLEOTIDE SEQUENCE [LARGE SCALE GENOMIC DNA]</scope>
    <source>
        <strain evidence="2">LP-2024</strain>
        <tissue evidence="2">Aerial parts of the thallus</tissue>
    </source>
</reference>
<comment type="caution">
    <text evidence="2">The sequence shown here is derived from an EMBL/GenBank/DDBJ whole genome shotgun (WGS) entry which is preliminary data.</text>
</comment>
<evidence type="ECO:0000256" key="1">
    <source>
        <dbReference type="SAM" id="MobiDB-lite"/>
    </source>
</evidence>
<feature type="region of interest" description="Disordered" evidence="1">
    <location>
        <begin position="49"/>
        <end position="72"/>
    </location>
</feature>
<dbReference type="AlphaFoldDB" id="A0ABD3G8E2"/>
<proteinExistence type="predicted"/>
<keyword evidence="3" id="KW-1185">Reference proteome</keyword>
<dbReference type="Proteomes" id="UP001633002">
    <property type="component" value="Unassembled WGS sequence"/>
</dbReference>
<gene>
    <name evidence="2" type="ORF">R1sor_025353</name>
</gene>